<name>T5ALA6_OPHSC</name>
<feature type="compositionally biased region" description="Low complexity" evidence="1">
    <location>
        <begin position="17"/>
        <end position="29"/>
    </location>
</feature>
<gene>
    <name evidence="2" type="ORF">OCS_01738</name>
</gene>
<dbReference type="eggNOG" id="ENOG502RB9A">
    <property type="taxonomic scope" value="Eukaryota"/>
</dbReference>
<organism evidence="2 3">
    <name type="scientific">Ophiocordyceps sinensis (strain Co18 / CGMCC 3.14243)</name>
    <name type="common">Yarsagumba caterpillar fungus</name>
    <name type="synonym">Hirsutella sinensis</name>
    <dbReference type="NCBI Taxonomy" id="911162"/>
    <lineage>
        <taxon>Eukaryota</taxon>
        <taxon>Fungi</taxon>
        <taxon>Dikarya</taxon>
        <taxon>Ascomycota</taxon>
        <taxon>Pezizomycotina</taxon>
        <taxon>Sordariomycetes</taxon>
        <taxon>Hypocreomycetidae</taxon>
        <taxon>Hypocreales</taxon>
        <taxon>Ophiocordycipitaceae</taxon>
        <taxon>Ophiocordyceps</taxon>
    </lineage>
</organism>
<feature type="compositionally biased region" description="Basic residues" evidence="1">
    <location>
        <begin position="37"/>
        <end position="62"/>
    </location>
</feature>
<dbReference type="HOGENOM" id="CLU_1928227_0_0_1"/>
<accession>T5ALA6</accession>
<dbReference type="EMBL" id="KE652298">
    <property type="protein sequence ID" value="EQL02547.1"/>
    <property type="molecule type" value="Genomic_DNA"/>
</dbReference>
<protein>
    <submittedName>
        <fullName evidence="2">Uncharacterized protein</fullName>
    </submittedName>
</protein>
<dbReference type="Proteomes" id="UP000019374">
    <property type="component" value="Unassembled WGS sequence"/>
</dbReference>
<evidence type="ECO:0000313" key="2">
    <source>
        <dbReference type="EMBL" id="EQL02547.1"/>
    </source>
</evidence>
<reference evidence="2 3" key="1">
    <citation type="journal article" date="2013" name="Chin. Sci. Bull.">
        <title>Genome survey uncovers the secrets of sex and lifestyle in caterpillar fungus.</title>
        <authorList>
            <person name="Hu X."/>
            <person name="Zhang Y."/>
            <person name="Xiao G."/>
            <person name="Zheng P."/>
            <person name="Xia Y."/>
            <person name="Zhang X."/>
            <person name="St Leger R.J."/>
            <person name="Liu X."/>
            <person name="Wang C."/>
        </authorList>
    </citation>
    <scope>NUCLEOTIDE SEQUENCE [LARGE SCALE GENOMIC DNA]</scope>
    <source>
        <strain evidence="3">Co18 / CGMCC 3.14243</strain>
        <tissue evidence="2">Fruit-body</tissue>
    </source>
</reference>
<proteinExistence type="predicted"/>
<sequence length="131" mass="14563">MFNERETSNELTHMADPLGRPRLPLVPQVPRLPPRGPPRRRPPARVHRHRPRHPPLARRRPRPAVGKAGADDDPADPLLNPARLLVARNATNALTADAFACWLVGERGQAVVGNFTSKTSGERMYSRAPRP</sequence>
<feature type="region of interest" description="Disordered" evidence="1">
    <location>
        <begin position="1"/>
        <end position="78"/>
    </location>
</feature>
<evidence type="ECO:0000256" key="1">
    <source>
        <dbReference type="SAM" id="MobiDB-lite"/>
    </source>
</evidence>
<dbReference type="Gene3D" id="3.40.190.10">
    <property type="entry name" value="Periplasmic binding protein-like II"/>
    <property type="match status" value="1"/>
</dbReference>
<evidence type="ECO:0000313" key="3">
    <source>
        <dbReference type="Proteomes" id="UP000019374"/>
    </source>
</evidence>
<dbReference type="AlphaFoldDB" id="T5ALA6"/>